<dbReference type="EMBL" id="GBRH01206716">
    <property type="protein sequence ID" value="JAD91179.1"/>
    <property type="molecule type" value="Transcribed_RNA"/>
</dbReference>
<protein>
    <submittedName>
        <fullName evidence="1">Uncharacterized protein</fullName>
    </submittedName>
</protein>
<reference evidence="1" key="1">
    <citation type="submission" date="2014-09" db="EMBL/GenBank/DDBJ databases">
        <authorList>
            <person name="Magalhaes I.L.F."/>
            <person name="Oliveira U."/>
            <person name="Santos F.R."/>
            <person name="Vidigal T.H.D.A."/>
            <person name="Brescovit A.D."/>
            <person name="Santos A.J."/>
        </authorList>
    </citation>
    <scope>NUCLEOTIDE SEQUENCE</scope>
    <source>
        <tissue evidence="1">Shoot tissue taken approximately 20 cm above the soil surface</tissue>
    </source>
</reference>
<accession>A0A0A9DRK4</accession>
<proteinExistence type="predicted"/>
<reference evidence="1" key="2">
    <citation type="journal article" date="2015" name="Data Brief">
        <title>Shoot transcriptome of the giant reed, Arundo donax.</title>
        <authorList>
            <person name="Barrero R.A."/>
            <person name="Guerrero F.D."/>
            <person name="Moolhuijzen P."/>
            <person name="Goolsby J.A."/>
            <person name="Tidwell J."/>
            <person name="Bellgard S.E."/>
            <person name="Bellgard M.I."/>
        </authorList>
    </citation>
    <scope>NUCLEOTIDE SEQUENCE</scope>
    <source>
        <tissue evidence="1">Shoot tissue taken approximately 20 cm above the soil surface</tissue>
    </source>
</reference>
<evidence type="ECO:0000313" key="1">
    <source>
        <dbReference type="EMBL" id="JAD91179.1"/>
    </source>
</evidence>
<dbReference type="AlphaFoldDB" id="A0A0A9DRK4"/>
<organism evidence="1">
    <name type="scientific">Arundo donax</name>
    <name type="common">Giant reed</name>
    <name type="synonym">Donax arundinaceus</name>
    <dbReference type="NCBI Taxonomy" id="35708"/>
    <lineage>
        <taxon>Eukaryota</taxon>
        <taxon>Viridiplantae</taxon>
        <taxon>Streptophyta</taxon>
        <taxon>Embryophyta</taxon>
        <taxon>Tracheophyta</taxon>
        <taxon>Spermatophyta</taxon>
        <taxon>Magnoliopsida</taxon>
        <taxon>Liliopsida</taxon>
        <taxon>Poales</taxon>
        <taxon>Poaceae</taxon>
        <taxon>PACMAD clade</taxon>
        <taxon>Arundinoideae</taxon>
        <taxon>Arundineae</taxon>
        <taxon>Arundo</taxon>
    </lineage>
</organism>
<sequence>MYYNASTRSTASFETANTTFSKHLSINIQVLNRPKHDVASAMRQDPLTYVTHVTWSLTCGPHRLWARMSVTQHHLTLRQRNRVPPPYPPNCWSADMLPPMLP</sequence>
<name>A0A0A9DRK4_ARUDO</name>